<gene>
    <name evidence="1" type="ORF">BC936DRAFT_143972</name>
</gene>
<protein>
    <submittedName>
        <fullName evidence="1">Uncharacterized protein</fullName>
    </submittedName>
</protein>
<comment type="caution">
    <text evidence="1">The sequence shown here is derived from an EMBL/GenBank/DDBJ whole genome shotgun (WGS) entry which is preliminary data.</text>
</comment>
<organism evidence="1 2">
    <name type="scientific">Jimgerdemannia flammicorona</name>
    <dbReference type="NCBI Taxonomy" id="994334"/>
    <lineage>
        <taxon>Eukaryota</taxon>
        <taxon>Fungi</taxon>
        <taxon>Fungi incertae sedis</taxon>
        <taxon>Mucoromycota</taxon>
        <taxon>Mucoromycotina</taxon>
        <taxon>Endogonomycetes</taxon>
        <taxon>Endogonales</taxon>
        <taxon>Endogonaceae</taxon>
        <taxon>Jimgerdemannia</taxon>
    </lineage>
</organism>
<dbReference type="Proteomes" id="UP000268093">
    <property type="component" value="Unassembled WGS sequence"/>
</dbReference>
<reference evidence="1 2" key="1">
    <citation type="journal article" date="2018" name="New Phytol.">
        <title>Phylogenomics of Endogonaceae and evolution of mycorrhizas within Mucoromycota.</title>
        <authorList>
            <person name="Chang Y."/>
            <person name="Desiro A."/>
            <person name="Na H."/>
            <person name="Sandor L."/>
            <person name="Lipzen A."/>
            <person name="Clum A."/>
            <person name="Barry K."/>
            <person name="Grigoriev I.V."/>
            <person name="Martin F.M."/>
            <person name="Stajich J.E."/>
            <person name="Smith M.E."/>
            <person name="Bonito G."/>
            <person name="Spatafora J.W."/>
        </authorList>
    </citation>
    <scope>NUCLEOTIDE SEQUENCE [LARGE SCALE GENOMIC DNA]</scope>
    <source>
        <strain evidence="1 2">GMNB39</strain>
    </source>
</reference>
<dbReference type="EMBL" id="RBNI01002963">
    <property type="protein sequence ID" value="RUP48792.1"/>
    <property type="molecule type" value="Genomic_DNA"/>
</dbReference>
<sequence>MNLCRFRRLIHHRIRSMHVPVPDIIQDGIVKKHGILRYNANITAQGELSHGADILPVHQDTTGLHIVEAEKKPEDRRFTGRQG</sequence>
<proteinExistence type="predicted"/>
<evidence type="ECO:0000313" key="2">
    <source>
        <dbReference type="Proteomes" id="UP000268093"/>
    </source>
</evidence>
<keyword evidence="2" id="KW-1185">Reference proteome</keyword>
<name>A0A433DD65_9FUNG</name>
<evidence type="ECO:0000313" key="1">
    <source>
        <dbReference type="EMBL" id="RUP48792.1"/>
    </source>
</evidence>
<accession>A0A433DD65</accession>